<dbReference type="Gene3D" id="3.40.50.2300">
    <property type="match status" value="1"/>
</dbReference>
<dbReference type="PROSITE" id="PS50110">
    <property type="entry name" value="RESPONSE_REGULATORY"/>
    <property type="match status" value="1"/>
</dbReference>
<dbReference type="SUPFAM" id="SSF52172">
    <property type="entry name" value="CheY-like"/>
    <property type="match status" value="1"/>
</dbReference>
<evidence type="ECO:0000259" key="3">
    <source>
        <dbReference type="PROSITE" id="PS50930"/>
    </source>
</evidence>
<dbReference type="Gene3D" id="2.40.50.1020">
    <property type="entry name" value="LytTr DNA-binding domain"/>
    <property type="match status" value="1"/>
</dbReference>
<dbReference type="Proteomes" id="UP000664417">
    <property type="component" value="Unassembled WGS sequence"/>
</dbReference>
<keyword evidence="1" id="KW-0597">Phosphoprotein</keyword>
<evidence type="ECO:0000313" key="4">
    <source>
        <dbReference type="EMBL" id="MBO1319488.1"/>
    </source>
</evidence>
<dbReference type="AlphaFoldDB" id="A0A8J7U2M8"/>
<dbReference type="InterPro" id="IPR011006">
    <property type="entry name" value="CheY-like_superfamily"/>
</dbReference>
<evidence type="ECO:0000259" key="2">
    <source>
        <dbReference type="PROSITE" id="PS50110"/>
    </source>
</evidence>
<proteinExistence type="predicted"/>
<evidence type="ECO:0000313" key="5">
    <source>
        <dbReference type="Proteomes" id="UP000664417"/>
    </source>
</evidence>
<feature type="domain" description="HTH LytTR-type" evidence="3">
    <location>
        <begin position="128"/>
        <end position="231"/>
    </location>
</feature>
<dbReference type="InterPro" id="IPR001789">
    <property type="entry name" value="Sig_transdc_resp-reg_receiver"/>
</dbReference>
<dbReference type="SMART" id="SM00850">
    <property type="entry name" value="LytTR"/>
    <property type="match status" value="1"/>
</dbReference>
<organism evidence="4 5">
    <name type="scientific">Acanthopleuribacter pedis</name>
    <dbReference type="NCBI Taxonomy" id="442870"/>
    <lineage>
        <taxon>Bacteria</taxon>
        <taxon>Pseudomonadati</taxon>
        <taxon>Acidobacteriota</taxon>
        <taxon>Holophagae</taxon>
        <taxon>Acanthopleuribacterales</taxon>
        <taxon>Acanthopleuribacteraceae</taxon>
        <taxon>Acanthopleuribacter</taxon>
    </lineage>
</organism>
<dbReference type="GO" id="GO:0003677">
    <property type="term" value="F:DNA binding"/>
    <property type="evidence" value="ECO:0007669"/>
    <property type="project" value="InterPro"/>
</dbReference>
<evidence type="ECO:0000256" key="1">
    <source>
        <dbReference type="PROSITE-ProRule" id="PRU00169"/>
    </source>
</evidence>
<comment type="caution">
    <text evidence="4">The sequence shown here is derived from an EMBL/GenBank/DDBJ whole genome shotgun (WGS) entry which is preliminary data.</text>
</comment>
<dbReference type="SMART" id="SM00448">
    <property type="entry name" value="REC"/>
    <property type="match status" value="1"/>
</dbReference>
<reference evidence="4" key="1">
    <citation type="submission" date="2021-03" db="EMBL/GenBank/DDBJ databases">
        <authorList>
            <person name="Wang G."/>
        </authorList>
    </citation>
    <scope>NUCLEOTIDE SEQUENCE</scope>
    <source>
        <strain evidence="4">KCTC 12899</strain>
    </source>
</reference>
<keyword evidence="5" id="KW-1185">Reference proteome</keyword>
<dbReference type="InterPro" id="IPR007492">
    <property type="entry name" value="LytTR_DNA-bd_dom"/>
</dbReference>
<name>A0A8J7U2M8_9BACT</name>
<dbReference type="PANTHER" id="PTHR37299">
    <property type="entry name" value="TRANSCRIPTIONAL REGULATOR-RELATED"/>
    <property type="match status" value="1"/>
</dbReference>
<dbReference type="Pfam" id="PF04397">
    <property type="entry name" value="LytTR"/>
    <property type="match status" value="1"/>
</dbReference>
<gene>
    <name evidence="4" type="ORF">J3U88_13520</name>
</gene>
<dbReference type="InterPro" id="IPR046947">
    <property type="entry name" value="LytR-like"/>
</dbReference>
<accession>A0A8J7U2M8</accession>
<dbReference type="PANTHER" id="PTHR37299:SF1">
    <property type="entry name" value="STAGE 0 SPORULATION PROTEIN A HOMOLOG"/>
    <property type="match status" value="1"/>
</dbReference>
<feature type="modified residue" description="4-aspartylphosphate" evidence="1">
    <location>
        <position position="55"/>
    </location>
</feature>
<dbReference type="PROSITE" id="PS50930">
    <property type="entry name" value="HTH_LYTTR"/>
    <property type="match status" value="1"/>
</dbReference>
<feature type="domain" description="Response regulatory" evidence="2">
    <location>
        <begin position="2"/>
        <end position="116"/>
    </location>
</feature>
<protein>
    <submittedName>
        <fullName evidence="4">Response regulator transcription factor</fullName>
    </submittedName>
</protein>
<dbReference type="RefSeq" id="WP_207859357.1">
    <property type="nucleotide sequence ID" value="NZ_JAFREP010000011.1"/>
</dbReference>
<dbReference type="GO" id="GO:0000156">
    <property type="term" value="F:phosphorelay response regulator activity"/>
    <property type="evidence" value="ECO:0007669"/>
    <property type="project" value="InterPro"/>
</dbReference>
<sequence>MNILIVEDERIIAERLARFVKAELGTARHHLDMVPSLAAARARTHTQPWSLVFLDLNLKGGDGFDLLKDAVAASFHTVVVSAYTDRAFEAFQYGVFDFIGKPFDQARIAKTLNAFTTNQRGQADTRVLAVKKGRELILVPLEEIRFIKAANNYSELHLVSGAEELHNKPLEQLERLLPKAWLRVHKSYIVPKHRIRAWQSVASGTQVELDDGERIPVSRRRYLKFKQAWLT</sequence>
<dbReference type="Pfam" id="PF00072">
    <property type="entry name" value="Response_reg"/>
    <property type="match status" value="1"/>
</dbReference>
<dbReference type="EMBL" id="JAFREP010000011">
    <property type="protein sequence ID" value="MBO1319488.1"/>
    <property type="molecule type" value="Genomic_DNA"/>
</dbReference>